<reference evidence="6" key="1">
    <citation type="submission" date="2016-10" db="EMBL/GenBank/DDBJ databases">
        <authorList>
            <person name="Varghese N."/>
            <person name="Submissions S."/>
        </authorList>
    </citation>
    <scope>NUCLEOTIDE SEQUENCE [LARGE SCALE GENOMIC DNA]</scope>
    <source>
        <strain evidence="6">DSM 21368</strain>
    </source>
</reference>
<dbReference type="EMBL" id="FNTX01000002">
    <property type="protein sequence ID" value="SEE77435.1"/>
    <property type="molecule type" value="Genomic_DNA"/>
</dbReference>
<dbReference type="GO" id="GO:0003700">
    <property type="term" value="F:DNA-binding transcription factor activity"/>
    <property type="evidence" value="ECO:0007669"/>
    <property type="project" value="InterPro"/>
</dbReference>
<protein>
    <submittedName>
        <fullName evidence="5">AraC-type DNA-binding protein</fullName>
    </submittedName>
</protein>
<name>A0A1H5LK75_9MICO</name>
<keyword evidence="3" id="KW-0804">Transcription</keyword>
<dbReference type="PANTHER" id="PTHR43280:SF2">
    <property type="entry name" value="HTH-TYPE TRANSCRIPTIONAL REGULATOR EXSA"/>
    <property type="match status" value="1"/>
</dbReference>
<dbReference type="STRING" id="648782.SAMN04488554_2855"/>
<evidence type="ECO:0000313" key="5">
    <source>
        <dbReference type="EMBL" id="SEE77435.1"/>
    </source>
</evidence>
<dbReference type="PROSITE" id="PS01124">
    <property type="entry name" value="HTH_ARAC_FAMILY_2"/>
    <property type="match status" value="1"/>
</dbReference>
<evidence type="ECO:0000256" key="3">
    <source>
        <dbReference type="ARBA" id="ARBA00023163"/>
    </source>
</evidence>
<dbReference type="RefSeq" id="WP_175477113.1">
    <property type="nucleotide sequence ID" value="NZ_FNTX01000002.1"/>
</dbReference>
<dbReference type="AlphaFoldDB" id="A0A1H5LK75"/>
<dbReference type="InterPro" id="IPR020449">
    <property type="entry name" value="Tscrpt_reg_AraC-type_HTH"/>
</dbReference>
<dbReference type="Proteomes" id="UP000199220">
    <property type="component" value="Unassembled WGS sequence"/>
</dbReference>
<dbReference type="PANTHER" id="PTHR43280">
    <property type="entry name" value="ARAC-FAMILY TRANSCRIPTIONAL REGULATOR"/>
    <property type="match status" value="1"/>
</dbReference>
<proteinExistence type="predicted"/>
<keyword evidence="1" id="KW-0805">Transcription regulation</keyword>
<dbReference type="SMART" id="SM00342">
    <property type="entry name" value="HTH_ARAC"/>
    <property type="match status" value="1"/>
</dbReference>
<dbReference type="PRINTS" id="PR00032">
    <property type="entry name" value="HTHARAC"/>
</dbReference>
<organism evidence="5 6">
    <name type="scientific">Ruania alba</name>
    <dbReference type="NCBI Taxonomy" id="648782"/>
    <lineage>
        <taxon>Bacteria</taxon>
        <taxon>Bacillati</taxon>
        <taxon>Actinomycetota</taxon>
        <taxon>Actinomycetes</taxon>
        <taxon>Micrococcales</taxon>
        <taxon>Ruaniaceae</taxon>
        <taxon>Ruania</taxon>
    </lineage>
</organism>
<evidence type="ECO:0000256" key="1">
    <source>
        <dbReference type="ARBA" id="ARBA00023015"/>
    </source>
</evidence>
<dbReference type="SUPFAM" id="SSF46689">
    <property type="entry name" value="Homeodomain-like"/>
    <property type="match status" value="2"/>
</dbReference>
<feature type="domain" description="HTH araC/xylS-type" evidence="4">
    <location>
        <begin position="184"/>
        <end position="282"/>
    </location>
</feature>
<accession>A0A1H5LK75</accession>
<dbReference type="Gene3D" id="1.10.10.60">
    <property type="entry name" value="Homeodomain-like"/>
    <property type="match status" value="1"/>
</dbReference>
<keyword evidence="2 5" id="KW-0238">DNA-binding</keyword>
<dbReference type="GO" id="GO:0043565">
    <property type="term" value="F:sequence-specific DNA binding"/>
    <property type="evidence" value="ECO:0007669"/>
    <property type="project" value="InterPro"/>
</dbReference>
<evidence type="ECO:0000259" key="4">
    <source>
        <dbReference type="PROSITE" id="PS01124"/>
    </source>
</evidence>
<gene>
    <name evidence="5" type="ORF">SAMN04488554_2855</name>
</gene>
<keyword evidence="6" id="KW-1185">Reference proteome</keyword>
<dbReference type="InterPro" id="IPR018060">
    <property type="entry name" value="HTH_AraC"/>
</dbReference>
<sequence length="286" mass="31623">MPGESAPSGGPAIVGANWYRFVAGEQIRHAEVASVAFIWPLTGSGQITSRGQRFHLDSTCLLRLPWRHDVEYVADERSPFKVGTVHLVPWHHDEVPVSQQVAHRPGEPLLYADWRRGEQGEYPQLLSRLDGSGRHIVTMGSYAIERFLEGPLDDDALRALGVLVAEASVYASSPKDTGVPAVLEVMMEHVRAHLDRALTVDDIARAGGCSTTTAQRLFARYTGQSVLAWTRRRQIDEAALLLRTTGMRVNEVAKRVGFADPLYFSRAFRAVFGVPPSRYAAAQLRP</sequence>
<dbReference type="InterPro" id="IPR009057">
    <property type="entry name" value="Homeodomain-like_sf"/>
</dbReference>
<dbReference type="Pfam" id="PF12833">
    <property type="entry name" value="HTH_18"/>
    <property type="match status" value="1"/>
</dbReference>
<evidence type="ECO:0000256" key="2">
    <source>
        <dbReference type="ARBA" id="ARBA00023125"/>
    </source>
</evidence>
<evidence type="ECO:0000313" key="6">
    <source>
        <dbReference type="Proteomes" id="UP000199220"/>
    </source>
</evidence>